<dbReference type="InterPro" id="IPR019775">
    <property type="entry name" value="WD40_repeat_CS"/>
</dbReference>
<dbReference type="AlphaFoldDB" id="A0A0J6YAM8"/>
<dbReference type="GO" id="GO:0043161">
    <property type="term" value="P:proteasome-mediated ubiquitin-dependent protein catabolic process"/>
    <property type="evidence" value="ECO:0007669"/>
    <property type="project" value="TreeGrafter"/>
</dbReference>
<proteinExistence type="predicted"/>
<feature type="compositionally biased region" description="Basic and acidic residues" evidence="5">
    <location>
        <begin position="17"/>
        <end position="27"/>
    </location>
</feature>
<dbReference type="EMBL" id="DS028094">
    <property type="protein sequence ID" value="KMP04069.1"/>
    <property type="molecule type" value="Genomic_DNA"/>
</dbReference>
<feature type="repeat" description="WD" evidence="4">
    <location>
        <begin position="137"/>
        <end position="161"/>
    </location>
</feature>
<evidence type="ECO:0000313" key="6">
    <source>
        <dbReference type="EMBL" id="KMP04069.1"/>
    </source>
</evidence>
<dbReference type="Proteomes" id="UP000054565">
    <property type="component" value="Unassembled WGS sequence"/>
</dbReference>
<dbReference type="STRING" id="404692.A0A0J6YAM8"/>
<keyword evidence="2 4" id="KW-0853">WD repeat</keyword>
<evidence type="ECO:0000256" key="5">
    <source>
        <dbReference type="SAM" id="MobiDB-lite"/>
    </source>
</evidence>
<keyword evidence="1" id="KW-0963">Cytoplasm</keyword>
<feature type="repeat" description="WD" evidence="4">
    <location>
        <begin position="76"/>
        <end position="117"/>
    </location>
</feature>
<accession>A0A0J6YAM8</accession>
<dbReference type="PROSITE" id="PS50082">
    <property type="entry name" value="WD_REPEATS_2"/>
    <property type="match status" value="3"/>
</dbReference>
<evidence type="ECO:0000256" key="4">
    <source>
        <dbReference type="PROSITE-ProRule" id="PRU00221"/>
    </source>
</evidence>
<dbReference type="GO" id="GO:0010992">
    <property type="term" value="P:ubiquitin recycling"/>
    <property type="evidence" value="ECO:0007669"/>
    <property type="project" value="TreeGrafter"/>
</dbReference>
<evidence type="ECO:0000256" key="1">
    <source>
        <dbReference type="ARBA" id="ARBA00022490"/>
    </source>
</evidence>
<dbReference type="InterPro" id="IPR015943">
    <property type="entry name" value="WD40/YVTN_repeat-like_dom_sf"/>
</dbReference>
<dbReference type="FunFam" id="2.130.10.10:FF:001196">
    <property type="entry name" value="WD repeat protein (AFU_orthologue AFUA_1G12380)"/>
    <property type="match status" value="1"/>
</dbReference>
<dbReference type="GO" id="GO:0005737">
    <property type="term" value="C:cytoplasm"/>
    <property type="evidence" value="ECO:0007669"/>
    <property type="project" value="TreeGrafter"/>
</dbReference>
<dbReference type="OrthoDB" id="6262491at2759"/>
<feature type="region of interest" description="Disordered" evidence="5">
    <location>
        <begin position="340"/>
        <end position="371"/>
    </location>
</feature>
<dbReference type="SUPFAM" id="SSF50978">
    <property type="entry name" value="WD40 repeat-like"/>
    <property type="match status" value="1"/>
</dbReference>
<feature type="repeat" description="WD" evidence="4">
    <location>
        <begin position="255"/>
        <end position="296"/>
    </location>
</feature>
<dbReference type="InterPro" id="IPR001680">
    <property type="entry name" value="WD40_rpt"/>
</dbReference>
<dbReference type="Gene3D" id="2.130.10.10">
    <property type="entry name" value="YVTN repeat-like/Quinoprotein amine dehydrogenase"/>
    <property type="match status" value="2"/>
</dbReference>
<dbReference type="GO" id="GO:0043130">
    <property type="term" value="F:ubiquitin binding"/>
    <property type="evidence" value="ECO:0007669"/>
    <property type="project" value="TreeGrafter"/>
</dbReference>
<dbReference type="InterPro" id="IPR036322">
    <property type="entry name" value="WD40_repeat_dom_sf"/>
</dbReference>
<gene>
    <name evidence="6" type="ORF">CIRG_03760</name>
</gene>
<dbReference type="SMART" id="SM00320">
    <property type="entry name" value="WD40"/>
    <property type="match status" value="6"/>
</dbReference>
<dbReference type="PANTHER" id="PTHR19849:SF0">
    <property type="entry name" value="PHOSPHOLIPASE A-2-ACTIVATING PROTEIN"/>
    <property type="match status" value="1"/>
</dbReference>
<dbReference type="Pfam" id="PF00400">
    <property type="entry name" value="WD40"/>
    <property type="match status" value="4"/>
</dbReference>
<dbReference type="PANTHER" id="PTHR19849">
    <property type="entry name" value="PHOSPHOLIPASE A-2-ACTIVATING PROTEIN"/>
    <property type="match status" value="1"/>
</dbReference>
<sequence length="371" mass="40975">MQSAHRDDFFQTTTSLEESRRKAEKAGNKNGNPIQLPGKILAIAPDPFNLNSIFIAESSGVLRTIALEVGETTAVYRGPTAPLTSLSFSPDGKTVFSGCWDKSIWSWDVKTRKPGRRYLGHTDFVKTVLCPRVSGFNILISGGADAEVIIWDVSKGTRLHVLKDHSRGVQDLILDPVATEASGVITVFSACSDRTILPFSIPSSPGALAVSEPILEHETSVYRLFFDEDGDLWTASADKTVKCLTRESGWKSDLILEHPDFVRDVVVHEAGGWVITACRDEDVRIWNRATGELHHTYHGHFEEVTGLLLLGSKVVSVSIDGTIRQWSLHPEDLHQAKLEARGVPKDEETAQGGGMLTEEEERELDELLNEY</sequence>
<keyword evidence="3" id="KW-0677">Repeat</keyword>
<dbReference type="GO" id="GO:0005634">
    <property type="term" value="C:nucleus"/>
    <property type="evidence" value="ECO:0007669"/>
    <property type="project" value="TreeGrafter"/>
</dbReference>
<evidence type="ECO:0000256" key="3">
    <source>
        <dbReference type="ARBA" id="ARBA00022737"/>
    </source>
</evidence>
<organism evidence="6 7">
    <name type="scientific">Coccidioides immitis RMSCC 2394</name>
    <dbReference type="NCBI Taxonomy" id="404692"/>
    <lineage>
        <taxon>Eukaryota</taxon>
        <taxon>Fungi</taxon>
        <taxon>Dikarya</taxon>
        <taxon>Ascomycota</taxon>
        <taxon>Pezizomycotina</taxon>
        <taxon>Eurotiomycetes</taxon>
        <taxon>Eurotiomycetidae</taxon>
        <taxon>Onygenales</taxon>
        <taxon>Onygenaceae</taxon>
        <taxon>Coccidioides</taxon>
    </lineage>
</organism>
<reference evidence="7" key="1">
    <citation type="journal article" date="2010" name="Genome Res.">
        <title>Population genomic sequencing of Coccidioides fungi reveals recent hybridization and transposon control.</title>
        <authorList>
            <person name="Neafsey D.E."/>
            <person name="Barker B.M."/>
            <person name="Sharpton T.J."/>
            <person name="Stajich J.E."/>
            <person name="Park D.J."/>
            <person name="Whiston E."/>
            <person name="Hung C.-Y."/>
            <person name="McMahan C."/>
            <person name="White J."/>
            <person name="Sykes S."/>
            <person name="Heiman D."/>
            <person name="Young S."/>
            <person name="Zeng Q."/>
            <person name="Abouelleil A."/>
            <person name="Aftuck L."/>
            <person name="Bessette D."/>
            <person name="Brown A."/>
            <person name="FitzGerald M."/>
            <person name="Lui A."/>
            <person name="Macdonald J.P."/>
            <person name="Priest M."/>
            <person name="Orbach M.J."/>
            <person name="Galgiani J.N."/>
            <person name="Kirkland T.N."/>
            <person name="Cole G.T."/>
            <person name="Birren B.W."/>
            <person name="Henn M.R."/>
            <person name="Taylor J.W."/>
            <person name="Rounsley S.D."/>
        </authorList>
    </citation>
    <scope>NUCLEOTIDE SEQUENCE [LARGE SCALE GENOMIC DNA]</scope>
    <source>
        <strain evidence="7">RMSCC 2394</strain>
    </source>
</reference>
<feature type="region of interest" description="Disordered" evidence="5">
    <location>
        <begin position="1"/>
        <end position="31"/>
    </location>
</feature>
<name>A0A0J6YAM8_COCIT</name>
<protein>
    <submittedName>
        <fullName evidence="6">Conserved fungal protein</fullName>
    </submittedName>
</protein>
<evidence type="ECO:0000313" key="7">
    <source>
        <dbReference type="Proteomes" id="UP000054565"/>
    </source>
</evidence>
<dbReference type="PROSITE" id="PS00678">
    <property type="entry name" value="WD_REPEATS_1"/>
    <property type="match status" value="2"/>
</dbReference>
<feature type="compositionally biased region" description="Acidic residues" evidence="5">
    <location>
        <begin position="357"/>
        <end position="371"/>
    </location>
</feature>
<dbReference type="PROSITE" id="PS50294">
    <property type="entry name" value="WD_REPEATS_REGION"/>
    <property type="match status" value="1"/>
</dbReference>
<dbReference type="CDD" id="cd00200">
    <property type="entry name" value="WD40"/>
    <property type="match status" value="1"/>
</dbReference>
<evidence type="ECO:0000256" key="2">
    <source>
        <dbReference type="ARBA" id="ARBA00022574"/>
    </source>
</evidence>